<sequence length="152" mass="16531">MVALPVTLTSSFSSLFASVLTVIPANILAPASLPSDLGTILAALFMLFGVPLILFALIFLYTGYVRYDAEQYLDELEELEGEGSVDGVESAEGAEDTERTEGAENEWSHGSAKSGRNERDDESGQRDDNRDTSAADRTDRENEPSSQDPDHR</sequence>
<comment type="caution">
    <text evidence="3">The sequence shown here is derived from an EMBL/GenBank/DDBJ whole genome shotgun (WGS) entry which is preliminary data.</text>
</comment>
<feature type="transmembrane region" description="Helical" evidence="2">
    <location>
        <begin position="41"/>
        <end position="61"/>
    </location>
</feature>
<proteinExistence type="predicted"/>
<evidence type="ECO:0000313" key="4">
    <source>
        <dbReference type="Proteomes" id="UP000011519"/>
    </source>
</evidence>
<protein>
    <submittedName>
        <fullName evidence="3">Uncharacterized protein</fullName>
    </submittedName>
</protein>
<gene>
    <name evidence="3" type="ORF">C483_04254</name>
</gene>
<keyword evidence="2" id="KW-0472">Membrane</keyword>
<organism evidence="3 4">
    <name type="scientific">Natrialba hulunbeirensis JCM 10989</name>
    <dbReference type="NCBI Taxonomy" id="1227493"/>
    <lineage>
        <taxon>Archaea</taxon>
        <taxon>Methanobacteriati</taxon>
        <taxon>Methanobacteriota</taxon>
        <taxon>Stenosarchaea group</taxon>
        <taxon>Halobacteria</taxon>
        <taxon>Halobacteriales</taxon>
        <taxon>Natrialbaceae</taxon>
        <taxon>Natrialba</taxon>
    </lineage>
</organism>
<feature type="region of interest" description="Disordered" evidence="1">
    <location>
        <begin position="78"/>
        <end position="152"/>
    </location>
</feature>
<dbReference type="Proteomes" id="UP000011519">
    <property type="component" value="Unassembled WGS sequence"/>
</dbReference>
<feature type="compositionally biased region" description="Basic and acidic residues" evidence="1">
    <location>
        <begin position="115"/>
        <end position="152"/>
    </location>
</feature>
<evidence type="ECO:0000256" key="1">
    <source>
        <dbReference type="SAM" id="MobiDB-lite"/>
    </source>
</evidence>
<evidence type="ECO:0000313" key="3">
    <source>
        <dbReference type="EMBL" id="ELY93860.1"/>
    </source>
</evidence>
<name>M0A529_9EURY</name>
<dbReference type="EMBL" id="AOIM01000013">
    <property type="protein sequence ID" value="ELY93860.1"/>
    <property type="molecule type" value="Genomic_DNA"/>
</dbReference>
<reference evidence="3 4" key="1">
    <citation type="journal article" date="2014" name="PLoS Genet.">
        <title>Phylogenetically driven sequencing of extremely halophilic archaea reveals strategies for static and dynamic osmo-response.</title>
        <authorList>
            <person name="Becker E.A."/>
            <person name="Seitzer P.M."/>
            <person name="Tritt A."/>
            <person name="Larsen D."/>
            <person name="Krusor M."/>
            <person name="Yao A.I."/>
            <person name="Wu D."/>
            <person name="Madern D."/>
            <person name="Eisen J.A."/>
            <person name="Darling A.E."/>
            <person name="Facciotti M.T."/>
        </authorList>
    </citation>
    <scope>NUCLEOTIDE SEQUENCE [LARGE SCALE GENOMIC DNA]</scope>
    <source>
        <strain evidence="3 4">JCM 10989</strain>
    </source>
</reference>
<keyword evidence="4" id="KW-1185">Reference proteome</keyword>
<keyword evidence="2" id="KW-1133">Transmembrane helix</keyword>
<dbReference type="RefSeq" id="WP_006652099.1">
    <property type="nucleotide sequence ID" value="NZ_AOIM01000013.1"/>
</dbReference>
<dbReference type="AlphaFoldDB" id="M0A529"/>
<keyword evidence="2" id="KW-0812">Transmembrane</keyword>
<evidence type="ECO:0000256" key="2">
    <source>
        <dbReference type="SAM" id="Phobius"/>
    </source>
</evidence>
<accession>M0A529</accession>
<dbReference type="PATRIC" id="fig|1227493.4.peg.816"/>